<dbReference type="EC" id="1.1.1.219" evidence="5"/>
<dbReference type="eggNOG" id="KOG1502">
    <property type="taxonomic scope" value="Eukaryota"/>
</dbReference>
<dbReference type="FunFam" id="3.40.50.720:FF:000085">
    <property type="entry name" value="Dihydroflavonol reductase"/>
    <property type="match status" value="1"/>
</dbReference>
<evidence type="ECO:0000256" key="2">
    <source>
        <dbReference type="ARBA" id="ARBA00023241"/>
    </source>
</evidence>
<evidence type="ECO:0000256" key="8">
    <source>
        <dbReference type="ARBA" id="ARBA00049132"/>
    </source>
</evidence>
<evidence type="ECO:0000256" key="3">
    <source>
        <dbReference type="ARBA" id="ARBA00023445"/>
    </source>
</evidence>
<dbReference type="Proteomes" id="UP000007264">
    <property type="component" value="Unassembled WGS sequence"/>
</dbReference>
<dbReference type="GeneID" id="17043036"/>
<comment type="caution">
    <text evidence="10">The sequence shown here is derived from an EMBL/GenBank/DDBJ whole genome shotgun (WGS) entry which is preliminary data.</text>
</comment>
<evidence type="ECO:0000256" key="4">
    <source>
        <dbReference type="ARBA" id="ARBA00039055"/>
    </source>
</evidence>
<evidence type="ECO:0000313" key="10">
    <source>
        <dbReference type="EMBL" id="EIE25033.1"/>
    </source>
</evidence>
<dbReference type="STRING" id="574566.I0Z314"/>
<sequence>MAYQYVASELTKQLLERGYNVKGTVRSLKSREKIQHLINLGDALPGRLTLHEADLLSEGSFTGIVQGADFVFHTASPFFIRGIEDPQTELVDPAVKGTRNVLKAAIKSKHTIVLMNGDCFAAIVKVKKGPSNASLYTEEDWNDESSLTNSPYMYSKTEAEKAAWALAKEAGLDLVVINPSLVLGPVLTNRADSTSIQLMKASGVSHLKAQVHVGESKEFVEKVASTMLARQVDVRDVARAHVLAAEVPAAQGRYILSHDSTVSTKFLSDILSEHFPQYSFPAGEDTPSQRLVDNSKVQAEKAAWALAKEAGLDLVAINPSLVLGPVRSSQGDSTSIKMMKDFVEDTDTTGMAAFGRQVDVRDIGRAHVLAAEVPGAQGRYILSHEYSASTKDISDVLSERFPQYKFPAGEDTPSQKTVDTSKARKELGLQLRPLRETYIDMVTTLIQQGIVNLVAK</sequence>
<comment type="catalytic activity">
    <reaction evidence="7">
        <text>(2S)-flavan-4-ol + NADP(+) = (2S)-flavanone + NADPH + H(+)</text>
        <dbReference type="Rhea" id="RHEA:11228"/>
        <dbReference type="ChEBI" id="CHEBI:15378"/>
        <dbReference type="ChEBI" id="CHEBI:15605"/>
        <dbReference type="ChEBI" id="CHEBI:15606"/>
        <dbReference type="ChEBI" id="CHEBI:57783"/>
        <dbReference type="ChEBI" id="CHEBI:58349"/>
        <dbReference type="EC" id="1.1.1.234"/>
    </reaction>
</comment>
<comment type="similarity">
    <text evidence="3">Belongs to the NAD(P)-dependent epimerase/dehydratase family. Dihydroflavonol-4-reductase subfamily.</text>
</comment>
<dbReference type="Pfam" id="PF01370">
    <property type="entry name" value="Epimerase"/>
    <property type="match status" value="1"/>
</dbReference>
<name>I0Z314_COCSC</name>
<keyword evidence="1" id="KW-0560">Oxidoreductase</keyword>
<keyword evidence="2" id="KW-0284">Flavonoid biosynthesis</keyword>
<evidence type="ECO:0000256" key="5">
    <source>
        <dbReference type="ARBA" id="ARBA00039057"/>
    </source>
</evidence>
<dbReference type="OrthoDB" id="2735536at2759"/>
<dbReference type="EC" id="1.1.1.234" evidence="4"/>
<dbReference type="KEGG" id="csl:COCSUDRAFT_61282"/>
<feature type="domain" description="NAD-dependent epimerase/dehydratase" evidence="9">
    <location>
        <begin position="5"/>
        <end position="250"/>
    </location>
</feature>
<dbReference type="SUPFAM" id="SSF51735">
    <property type="entry name" value="NAD(P)-binding Rossmann-fold domains"/>
    <property type="match status" value="2"/>
</dbReference>
<comment type="catalytic activity">
    <reaction evidence="8">
        <text>a (2R,3S,4S)-leucoanthocyanidin + NADP(+) = a (2R,3R)-dihydroflavonol + NADPH + H(+)</text>
        <dbReference type="Rhea" id="RHEA:54444"/>
        <dbReference type="ChEBI" id="CHEBI:15378"/>
        <dbReference type="ChEBI" id="CHEBI:57783"/>
        <dbReference type="ChEBI" id="CHEBI:58349"/>
        <dbReference type="ChEBI" id="CHEBI:138176"/>
        <dbReference type="ChEBI" id="CHEBI:138188"/>
        <dbReference type="EC" id="1.1.1.219"/>
    </reaction>
</comment>
<dbReference type="EMBL" id="AGSI01000004">
    <property type="protein sequence ID" value="EIE25033.1"/>
    <property type="molecule type" value="Genomic_DNA"/>
</dbReference>
<evidence type="ECO:0000256" key="1">
    <source>
        <dbReference type="ARBA" id="ARBA00023002"/>
    </source>
</evidence>
<organism evidence="10 11">
    <name type="scientific">Coccomyxa subellipsoidea (strain C-169)</name>
    <name type="common">Green microalga</name>
    <dbReference type="NCBI Taxonomy" id="574566"/>
    <lineage>
        <taxon>Eukaryota</taxon>
        <taxon>Viridiplantae</taxon>
        <taxon>Chlorophyta</taxon>
        <taxon>core chlorophytes</taxon>
        <taxon>Trebouxiophyceae</taxon>
        <taxon>Trebouxiophyceae incertae sedis</taxon>
        <taxon>Coccomyxaceae</taxon>
        <taxon>Coccomyxa</taxon>
        <taxon>Coccomyxa subellipsoidea</taxon>
    </lineage>
</organism>
<dbReference type="PANTHER" id="PTHR10366:SF564">
    <property type="entry name" value="STEROL-4-ALPHA-CARBOXYLATE 3-DEHYDROGENASE, DECARBOXYLATING"/>
    <property type="match status" value="1"/>
</dbReference>
<dbReference type="PANTHER" id="PTHR10366">
    <property type="entry name" value="NAD DEPENDENT EPIMERASE/DEHYDRATASE"/>
    <property type="match status" value="1"/>
</dbReference>
<reference evidence="10 11" key="1">
    <citation type="journal article" date="2012" name="Genome Biol.">
        <title>The genome of the polar eukaryotic microalga coccomyxa subellipsoidea reveals traits of cold adaptation.</title>
        <authorList>
            <person name="Blanc G."/>
            <person name="Agarkova I."/>
            <person name="Grimwood J."/>
            <person name="Kuo A."/>
            <person name="Brueggeman A."/>
            <person name="Dunigan D."/>
            <person name="Gurnon J."/>
            <person name="Ladunga I."/>
            <person name="Lindquist E."/>
            <person name="Lucas S."/>
            <person name="Pangilinan J."/>
            <person name="Proschold T."/>
            <person name="Salamov A."/>
            <person name="Schmutz J."/>
            <person name="Weeks D."/>
            <person name="Yamada T."/>
            <person name="Claverie J.M."/>
            <person name="Grigoriev I."/>
            <person name="Van Etten J."/>
            <person name="Lomsadze A."/>
            <person name="Borodovsky M."/>
        </authorList>
    </citation>
    <scope>NUCLEOTIDE SEQUENCE [LARGE SCALE GENOMIC DNA]</scope>
    <source>
        <strain evidence="10 11">C-169</strain>
    </source>
</reference>
<dbReference type="RefSeq" id="XP_005649577.1">
    <property type="nucleotide sequence ID" value="XM_005649520.1"/>
</dbReference>
<accession>I0Z314</accession>
<proteinExistence type="inferred from homology"/>
<dbReference type="GO" id="GO:0009813">
    <property type="term" value="P:flavonoid biosynthetic process"/>
    <property type="evidence" value="ECO:0007669"/>
    <property type="project" value="UniProtKB-KW"/>
</dbReference>
<evidence type="ECO:0000259" key="9">
    <source>
        <dbReference type="Pfam" id="PF01370"/>
    </source>
</evidence>
<evidence type="ECO:0000256" key="7">
    <source>
        <dbReference type="ARBA" id="ARBA00048870"/>
    </source>
</evidence>
<evidence type="ECO:0000313" key="11">
    <source>
        <dbReference type="Proteomes" id="UP000007264"/>
    </source>
</evidence>
<evidence type="ECO:0000256" key="6">
    <source>
        <dbReference type="ARBA" id="ARBA00042087"/>
    </source>
</evidence>
<gene>
    <name evidence="10" type="ORF">COCSUDRAFT_61282</name>
</gene>
<keyword evidence="11" id="KW-1185">Reference proteome</keyword>
<dbReference type="InterPro" id="IPR050425">
    <property type="entry name" value="NAD(P)_dehydrat-like"/>
</dbReference>
<dbReference type="AlphaFoldDB" id="I0Z314"/>
<protein>
    <recommendedName>
        <fullName evidence="6">Flavanone 4-reductase</fullName>
        <ecNumber evidence="5">1.1.1.219</ecNumber>
        <ecNumber evidence="4">1.1.1.234</ecNumber>
    </recommendedName>
</protein>
<dbReference type="GO" id="GO:0045552">
    <property type="term" value="F:dihydroflavanol 4-reductase activity"/>
    <property type="evidence" value="ECO:0007669"/>
    <property type="project" value="UniProtKB-EC"/>
</dbReference>
<dbReference type="Gene3D" id="3.40.50.720">
    <property type="entry name" value="NAD(P)-binding Rossmann-like Domain"/>
    <property type="match status" value="2"/>
</dbReference>
<dbReference type="InterPro" id="IPR001509">
    <property type="entry name" value="Epimerase_deHydtase"/>
</dbReference>
<dbReference type="InterPro" id="IPR036291">
    <property type="entry name" value="NAD(P)-bd_dom_sf"/>
</dbReference>
<dbReference type="GO" id="GO:0047890">
    <property type="term" value="F:flavanone 4-reductase activity"/>
    <property type="evidence" value="ECO:0007669"/>
    <property type="project" value="UniProtKB-EC"/>
</dbReference>